<dbReference type="EMBL" id="PRLP01000052">
    <property type="protein sequence ID" value="PPC76394.1"/>
    <property type="molecule type" value="Genomic_DNA"/>
</dbReference>
<feature type="domain" description="Hemerythrin-like" evidence="1">
    <location>
        <begin position="3"/>
        <end position="132"/>
    </location>
</feature>
<proteinExistence type="predicted"/>
<dbReference type="InterPro" id="IPR012312">
    <property type="entry name" value="Hemerythrin-like"/>
</dbReference>
<sequence length="168" mass="20106">MNIINQLKQDHAHLQEMLRLLDEHLHHNELDLGLIKETLAYIGDYAERYHHPMEDRLLNHLSQHNPRLTKLYHHLQEDHITLEAQSNQIREQLEAIEMSTVVPMDEFRKSLLLWVAAQQRHLHYEDQYMLPVAEHDLRLYPENFDWPLPPNVGLITQYQSLTRDLRSS</sequence>
<reference evidence="2 3" key="1">
    <citation type="submission" date="2018-02" db="EMBL/GenBank/DDBJ databases">
        <title>novel marine gammaproteobacteria from coastal saline agro ecosystem.</title>
        <authorList>
            <person name="Krishnan R."/>
            <person name="Ramesh Kumar N."/>
        </authorList>
    </citation>
    <scope>NUCLEOTIDE SEQUENCE [LARGE SCALE GENOMIC DNA]</scope>
    <source>
        <strain evidence="2 3">228</strain>
    </source>
</reference>
<evidence type="ECO:0000313" key="2">
    <source>
        <dbReference type="EMBL" id="PPC76394.1"/>
    </source>
</evidence>
<protein>
    <recommendedName>
        <fullName evidence="1">Hemerythrin-like domain-containing protein</fullName>
    </recommendedName>
</protein>
<name>A0A2S5KNH6_9PROT</name>
<dbReference type="Gene3D" id="1.20.120.520">
    <property type="entry name" value="nmb1532 protein domain like"/>
    <property type="match status" value="1"/>
</dbReference>
<gene>
    <name evidence="2" type="ORF">C4K68_15680</name>
</gene>
<organism evidence="2 3">
    <name type="scientific">Proteobacteria bacterium 228</name>
    <dbReference type="NCBI Taxonomy" id="2083153"/>
    <lineage>
        <taxon>Bacteria</taxon>
        <taxon>Pseudomonadati</taxon>
        <taxon>Pseudomonadota</taxon>
    </lineage>
</organism>
<accession>A0A2S5KNH6</accession>
<evidence type="ECO:0000313" key="3">
    <source>
        <dbReference type="Proteomes" id="UP000238196"/>
    </source>
</evidence>
<comment type="caution">
    <text evidence="2">The sequence shown here is derived from an EMBL/GenBank/DDBJ whole genome shotgun (WGS) entry which is preliminary data.</text>
</comment>
<dbReference type="OrthoDB" id="7349010at2"/>
<evidence type="ECO:0000259" key="1">
    <source>
        <dbReference type="Pfam" id="PF01814"/>
    </source>
</evidence>
<dbReference type="Proteomes" id="UP000238196">
    <property type="component" value="Unassembled WGS sequence"/>
</dbReference>
<dbReference type="Pfam" id="PF01814">
    <property type="entry name" value="Hemerythrin"/>
    <property type="match status" value="1"/>
</dbReference>
<dbReference type="AlphaFoldDB" id="A0A2S5KNH6"/>